<dbReference type="InterPro" id="IPR008011">
    <property type="entry name" value="Complex1_LYR_dom"/>
</dbReference>
<evidence type="ECO:0000313" key="8">
    <source>
        <dbReference type="EMBL" id="TKX27079.1"/>
    </source>
</evidence>
<dbReference type="PANTHER" id="PTHR13675:SF0">
    <property type="entry name" value="LYR MOTIF-CONTAINING PROTEIN 2"/>
    <property type="match status" value="1"/>
</dbReference>
<dbReference type="GO" id="GO:0005739">
    <property type="term" value="C:mitochondrion"/>
    <property type="evidence" value="ECO:0007669"/>
    <property type="project" value="UniProtKB-SubCell"/>
</dbReference>
<comment type="subcellular location">
    <subcellularLocation>
        <location evidence="1">Mitochondrion</location>
    </subcellularLocation>
</comment>
<comment type="similarity">
    <text evidence="2">Belongs to the complex I LYR family.</text>
</comment>
<comment type="function">
    <text evidence="6">Involved in efficient integration of the N-module into mitochondrial respiratory chain complex I.</text>
</comment>
<keyword evidence="4" id="KW-0496">Mitochondrion</keyword>
<evidence type="ECO:0000259" key="7">
    <source>
        <dbReference type="Pfam" id="PF05347"/>
    </source>
</evidence>
<proteinExistence type="inferred from homology"/>
<sequence length="107" mass="12659">MTRSQVVAANIRRYATINSGRHFKGGKQMLTLEHFVQRKRALDLWRDIARALNKIPASNTRAEMRKFARDEFERNKDVYDLGHIRYLISTGRTQFDGMRRYIDEQAI</sequence>
<organism evidence="8 9">
    <name type="scientific">Elsinoe australis</name>
    <dbReference type="NCBI Taxonomy" id="40998"/>
    <lineage>
        <taxon>Eukaryota</taxon>
        <taxon>Fungi</taxon>
        <taxon>Dikarya</taxon>
        <taxon>Ascomycota</taxon>
        <taxon>Pezizomycotina</taxon>
        <taxon>Dothideomycetes</taxon>
        <taxon>Dothideomycetidae</taxon>
        <taxon>Myriangiales</taxon>
        <taxon>Elsinoaceae</taxon>
        <taxon>Elsinoe</taxon>
    </lineage>
</organism>
<evidence type="ECO:0000256" key="5">
    <source>
        <dbReference type="ARBA" id="ARBA00026235"/>
    </source>
</evidence>
<comment type="caution">
    <text evidence="8">The sequence shown here is derived from an EMBL/GenBank/DDBJ whole genome shotgun (WGS) entry which is preliminary data.</text>
</comment>
<dbReference type="InterPro" id="IPR045293">
    <property type="entry name" value="Complex1_LYR_LYRM2"/>
</dbReference>
<name>A0A4U7B7N6_9PEZI</name>
<evidence type="ECO:0000256" key="3">
    <source>
        <dbReference type="ARBA" id="ARBA00022946"/>
    </source>
</evidence>
<evidence type="ECO:0000256" key="2">
    <source>
        <dbReference type="ARBA" id="ARBA00009508"/>
    </source>
</evidence>
<dbReference type="AlphaFoldDB" id="A0A4U7B7N6"/>
<evidence type="ECO:0000313" key="9">
    <source>
        <dbReference type="Proteomes" id="UP000308133"/>
    </source>
</evidence>
<accession>A0A4U7B7N6</accession>
<keyword evidence="3" id="KW-0809">Transit peptide</keyword>
<dbReference type="EMBL" id="PTQR01000008">
    <property type="protein sequence ID" value="TKX27079.1"/>
    <property type="molecule type" value="Genomic_DNA"/>
</dbReference>
<dbReference type="CDD" id="cd20262">
    <property type="entry name" value="Complex1_LYR_LYRM2"/>
    <property type="match status" value="1"/>
</dbReference>
<dbReference type="Proteomes" id="UP000308133">
    <property type="component" value="Unassembled WGS sequence"/>
</dbReference>
<gene>
    <name evidence="8" type="ORF">C1H76_0626</name>
</gene>
<reference evidence="8 9" key="1">
    <citation type="submission" date="2018-02" db="EMBL/GenBank/DDBJ databases">
        <title>Draft genome sequences of Elsinoe sp., causing black scab on jojoba.</title>
        <authorList>
            <person name="Stodart B."/>
            <person name="Jeffress S."/>
            <person name="Ash G."/>
            <person name="Arun Chinnappa K."/>
        </authorList>
    </citation>
    <scope>NUCLEOTIDE SEQUENCE [LARGE SCALE GENOMIC DNA]</scope>
    <source>
        <strain evidence="8 9">Hillstone_2</strain>
    </source>
</reference>
<evidence type="ECO:0000256" key="4">
    <source>
        <dbReference type="ARBA" id="ARBA00023128"/>
    </source>
</evidence>
<dbReference type="Pfam" id="PF05347">
    <property type="entry name" value="Complex1_LYR"/>
    <property type="match status" value="1"/>
</dbReference>
<evidence type="ECO:0000256" key="6">
    <source>
        <dbReference type="ARBA" id="ARBA00044735"/>
    </source>
</evidence>
<feature type="domain" description="Complex 1 LYR protein" evidence="7">
    <location>
        <begin position="39"/>
        <end position="96"/>
    </location>
</feature>
<dbReference type="PANTHER" id="PTHR13675">
    <property type="entry name" value="LYR MOTIF-CONTAINING PROTEIN 2"/>
    <property type="match status" value="1"/>
</dbReference>
<evidence type="ECO:0000256" key="1">
    <source>
        <dbReference type="ARBA" id="ARBA00004173"/>
    </source>
</evidence>
<protein>
    <recommendedName>
        <fullName evidence="5">LYR motif-containing protein 2</fullName>
    </recommendedName>
</protein>